<evidence type="ECO:0000256" key="3">
    <source>
        <dbReference type="ARBA" id="ARBA00023315"/>
    </source>
</evidence>
<dbReference type="Proteomes" id="UP000285379">
    <property type="component" value="Unassembled WGS sequence"/>
</dbReference>
<dbReference type="Proteomes" id="UP000555193">
    <property type="component" value="Unassembled WGS sequence"/>
</dbReference>
<proteinExistence type="predicted"/>
<evidence type="ECO:0000313" key="5">
    <source>
        <dbReference type="EMBL" id="KAB6629551.1"/>
    </source>
</evidence>
<reference evidence="17 19" key="2">
    <citation type="journal article" date="2019" name="Nat. Med.">
        <title>A library of human gut bacterial isolates paired with longitudinal multiomics data enables mechanistic microbiome research.</title>
        <authorList>
            <person name="Poyet M."/>
            <person name="Groussin M."/>
            <person name="Gibbons S.M."/>
            <person name="Avila-Pacheco J."/>
            <person name="Jiang X."/>
            <person name="Kearney S.M."/>
            <person name="Perrotta A.R."/>
            <person name="Berdy B."/>
            <person name="Zhao S."/>
            <person name="Lieberman T.D."/>
            <person name="Swanson P.K."/>
            <person name="Smith M."/>
            <person name="Roesemann S."/>
            <person name="Alexander J.E."/>
            <person name="Rich S.A."/>
            <person name="Livny J."/>
            <person name="Vlamakis H."/>
            <person name="Clish C."/>
            <person name="Bullock K."/>
            <person name="Deik A."/>
            <person name="Scott J."/>
            <person name="Pierce K.A."/>
            <person name="Xavier R.J."/>
            <person name="Alm E.J."/>
        </authorList>
    </citation>
    <scope>NUCLEOTIDE SEQUENCE [LARGE SCALE GENOMIC DNA]</scope>
    <source>
        <strain evidence="4 17">BIOML-A111</strain>
        <strain evidence="5 19">BIOML-A98</strain>
    </source>
</reference>
<dbReference type="InterPro" id="IPR001451">
    <property type="entry name" value="Hexapep"/>
</dbReference>
<evidence type="ECO:0000313" key="12">
    <source>
        <dbReference type="EMBL" id="RHH73316.1"/>
    </source>
</evidence>
<name>A0A396B9T8_PHOVU</name>
<dbReference type="Proteomes" id="UP000460950">
    <property type="component" value="Unassembled WGS sequence"/>
</dbReference>
<evidence type="ECO:0000313" key="16">
    <source>
        <dbReference type="Proteomes" id="UP000285469"/>
    </source>
</evidence>
<dbReference type="Proteomes" id="UP000583639">
    <property type="component" value="Unassembled WGS sequence"/>
</dbReference>
<comment type="caution">
    <text evidence="9">The sequence shown here is derived from an EMBL/GenBank/DDBJ whole genome shotgun (WGS) entry which is preliminary data.</text>
</comment>
<dbReference type="Proteomes" id="UP000285469">
    <property type="component" value="Unassembled WGS sequence"/>
</dbReference>
<dbReference type="PROSITE" id="PS00101">
    <property type="entry name" value="HEXAPEP_TRANSFERASES"/>
    <property type="match status" value="1"/>
</dbReference>
<evidence type="ECO:0000313" key="6">
    <source>
        <dbReference type="EMBL" id="MSS47809.1"/>
    </source>
</evidence>
<dbReference type="PANTHER" id="PTHR23416">
    <property type="entry name" value="SIALIC ACID SYNTHASE-RELATED"/>
    <property type="match status" value="1"/>
</dbReference>
<evidence type="ECO:0000313" key="14">
    <source>
        <dbReference type="Proteomes" id="UP000283713"/>
    </source>
</evidence>
<evidence type="ECO:0000313" key="18">
    <source>
        <dbReference type="Proteomes" id="UP000460950"/>
    </source>
</evidence>
<evidence type="ECO:0000313" key="9">
    <source>
        <dbReference type="EMBL" id="RGR43328.1"/>
    </source>
</evidence>
<reference evidence="6 18" key="3">
    <citation type="submission" date="2019-09" db="EMBL/GenBank/DDBJ databases">
        <title>In-depth cultivation of the pig gut microbiome towards novel bacterial diversity and tailored functional studies.</title>
        <authorList>
            <person name="Wylensek D."/>
            <person name="Hitch T.C.A."/>
            <person name="Clavel T."/>
        </authorList>
    </citation>
    <scope>NUCLEOTIDE SEQUENCE [LARGE SCALE GENOMIC DNA]</scope>
    <source>
        <strain evidence="6 18">WCA-389-WT-3C</strain>
    </source>
</reference>
<evidence type="ECO:0000313" key="17">
    <source>
        <dbReference type="Proteomes" id="UP000437431"/>
    </source>
</evidence>
<evidence type="ECO:0000313" key="4">
    <source>
        <dbReference type="EMBL" id="KAB6560965.1"/>
    </source>
</evidence>
<evidence type="ECO:0000256" key="1">
    <source>
        <dbReference type="ARBA" id="ARBA00022679"/>
    </source>
</evidence>
<keyword evidence="3" id="KW-0012">Acyltransferase</keyword>
<evidence type="ECO:0000313" key="10">
    <source>
        <dbReference type="EMBL" id="RGV06379.1"/>
    </source>
</evidence>
<dbReference type="EMBL" id="WDAL01000079">
    <property type="protein sequence ID" value="KAB6629551.1"/>
    <property type="molecule type" value="Genomic_DNA"/>
</dbReference>
<gene>
    <name evidence="12" type="ORF">DW193_21560</name>
    <name evidence="11" type="ORF">DWV70_11860</name>
    <name evidence="10" type="ORF">DWW27_15425</name>
    <name evidence="9" type="ORF">DWY53_01435</name>
    <name evidence="6" type="ORF">FYJ30_05650</name>
    <name evidence="5" type="ORF">GAY12_21995</name>
    <name evidence="4" type="ORF">GAY79_09810</name>
    <name evidence="7" type="ORF">HKQ54_21025</name>
    <name evidence="8" type="ORF">HKQ55_21875</name>
</gene>
<keyword evidence="1 9" id="KW-0808">Transferase</keyword>
<dbReference type="InterPro" id="IPR018357">
    <property type="entry name" value="Hexapep_transf_CS"/>
</dbReference>
<organism evidence="9 13">
    <name type="scientific">Phocaeicola vulgatus</name>
    <name type="common">Bacteroides vulgatus</name>
    <dbReference type="NCBI Taxonomy" id="821"/>
    <lineage>
        <taxon>Bacteria</taxon>
        <taxon>Pseudomonadati</taxon>
        <taxon>Bacteroidota</taxon>
        <taxon>Bacteroidia</taxon>
        <taxon>Bacteroidales</taxon>
        <taxon>Bacteroidaceae</taxon>
        <taxon>Phocaeicola</taxon>
    </lineage>
</organism>
<protein>
    <submittedName>
        <fullName evidence="9">Acetyltransferase</fullName>
    </submittedName>
</protein>
<dbReference type="EMBL" id="JABDSI010000138">
    <property type="protein sequence ID" value="NMW42701.1"/>
    <property type="molecule type" value="Genomic_DNA"/>
</dbReference>
<sequence length="194" mass="21430">MIKNSYSFWGYLRLAIFVIRTKFISSKARIIRFPIEIRGKRFIDFGSRLTTGKGCRLEVFSTKEKKLFFGNDVQINDYVHISVMSSVSIGDNVLMASHIYIADNSHGFYGGGAQSSPDIPPIKRDYKIAPISIGNNVWIGEGVVIMPGVIIGDGSVIGANSTVTKSIPPNSIAVGQPAKVIKLFDRESQQWIMN</sequence>
<dbReference type="EMBL" id="QRYT01000039">
    <property type="protein sequence ID" value="RGV06379.1"/>
    <property type="molecule type" value="Genomic_DNA"/>
</dbReference>
<dbReference type="Proteomes" id="UP000266497">
    <property type="component" value="Unassembled WGS sequence"/>
</dbReference>
<evidence type="ECO:0000313" key="15">
    <source>
        <dbReference type="Proteomes" id="UP000285379"/>
    </source>
</evidence>
<dbReference type="EMBL" id="QSAI01000020">
    <property type="protein sequence ID" value="RGW47348.1"/>
    <property type="molecule type" value="Genomic_DNA"/>
</dbReference>
<evidence type="ECO:0000313" key="13">
    <source>
        <dbReference type="Proteomes" id="UP000266497"/>
    </source>
</evidence>
<dbReference type="CDD" id="cd04647">
    <property type="entry name" value="LbH_MAT_like"/>
    <property type="match status" value="1"/>
</dbReference>
<dbReference type="SUPFAM" id="SSF51161">
    <property type="entry name" value="Trimeric LpxA-like enzymes"/>
    <property type="match status" value="1"/>
</dbReference>
<reference evidence="20 21" key="4">
    <citation type="submission" date="2020-04" db="EMBL/GenBank/DDBJ databases">
        <title>A novel gut-associated lysogenic phage, Bacteroides phage BV01, alters the host transcriptome and bile acid metabolism in Bacteroides vulgatus.</title>
        <authorList>
            <person name="Campbell D.E."/>
            <person name="Ly L."/>
            <person name="Ridlon J.M."/>
            <person name="Hsiao A."/>
            <person name="Degnan P.H."/>
        </authorList>
    </citation>
    <scope>NUCLEOTIDE SEQUENCE [LARGE SCALE GENOMIC DNA]</scope>
    <source>
        <strain evidence="7 20">VPI-4506</strain>
        <strain evidence="8 21">VPI-BV8526</strain>
    </source>
</reference>
<evidence type="ECO:0000313" key="7">
    <source>
        <dbReference type="EMBL" id="NMW38555.1"/>
    </source>
</evidence>
<dbReference type="EMBL" id="JABDSH010000091">
    <property type="protein sequence ID" value="NMW38555.1"/>
    <property type="molecule type" value="Genomic_DNA"/>
</dbReference>
<dbReference type="EMBL" id="VULU01000007">
    <property type="protein sequence ID" value="MSS47809.1"/>
    <property type="molecule type" value="Genomic_DNA"/>
</dbReference>
<keyword evidence="2" id="KW-0677">Repeat</keyword>
<reference evidence="13 14" key="1">
    <citation type="submission" date="2018-08" db="EMBL/GenBank/DDBJ databases">
        <title>A genome reference for cultivated species of the human gut microbiota.</title>
        <authorList>
            <person name="Zou Y."/>
            <person name="Xue W."/>
            <person name="Luo G."/>
        </authorList>
    </citation>
    <scope>NUCLEOTIDE SEQUENCE [LARGE SCALE GENOMIC DNA]</scope>
    <source>
        <strain evidence="11 16">AF12-25</strain>
        <strain evidence="10 15">AF14-8</strain>
        <strain evidence="9 13">AF25-30LB</strain>
        <strain evidence="12 14">AM16-6</strain>
    </source>
</reference>
<dbReference type="Pfam" id="PF00132">
    <property type="entry name" value="Hexapep"/>
    <property type="match status" value="1"/>
</dbReference>
<dbReference type="EMBL" id="QRKA01000054">
    <property type="protein sequence ID" value="RHH73316.1"/>
    <property type="molecule type" value="Genomic_DNA"/>
</dbReference>
<dbReference type="Proteomes" id="UP000283713">
    <property type="component" value="Unassembled WGS sequence"/>
</dbReference>
<dbReference type="InterPro" id="IPR051159">
    <property type="entry name" value="Hexapeptide_acetyltransf"/>
</dbReference>
<dbReference type="EMBL" id="QRUD01000003">
    <property type="protein sequence ID" value="RGR43328.1"/>
    <property type="molecule type" value="Genomic_DNA"/>
</dbReference>
<dbReference type="InterPro" id="IPR011004">
    <property type="entry name" value="Trimer_LpxA-like_sf"/>
</dbReference>
<dbReference type="PANTHER" id="PTHR23416:SF78">
    <property type="entry name" value="LIPOPOLYSACCHARIDE BIOSYNTHESIS O-ACETYL TRANSFERASE WBBJ-RELATED"/>
    <property type="match status" value="1"/>
</dbReference>
<dbReference type="GO" id="GO:0016746">
    <property type="term" value="F:acyltransferase activity"/>
    <property type="evidence" value="ECO:0007669"/>
    <property type="project" value="UniProtKB-KW"/>
</dbReference>
<evidence type="ECO:0000313" key="21">
    <source>
        <dbReference type="Proteomes" id="UP000583639"/>
    </source>
</evidence>
<dbReference type="Proteomes" id="UP000437431">
    <property type="component" value="Unassembled WGS sequence"/>
</dbReference>
<evidence type="ECO:0000313" key="11">
    <source>
        <dbReference type="EMBL" id="RGW47348.1"/>
    </source>
</evidence>
<dbReference type="Proteomes" id="UP000462015">
    <property type="component" value="Unassembled WGS sequence"/>
</dbReference>
<evidence type="ECO:0000313" key="20">
    <source>
        <dbReference type="Proteomes" id="UP000555193"/>
    </source>
</evidence>
<evidence type="ECO:0000313" key="8">
    <source>
        <dbReference type="EMBL" id="NMW42701.1"/>
    </source>
</evidence>
<dbReference type="Gene3D" id="2.160.10.10">
    <property type="entry name" value="Hexapeptide repeat proteins"/>
    <property type="match status" value="1"/>
</dbReference>
<evidence type="ECO:0000256" key="2">
    <source>
        <dbReference type="ARBA" id="ARBA00022737"/>
    </source>
</evidence>
<dbReference type="RefSeq" id="WP_007853906.1">
    <property type="nucleotide sequence ID" value="NZ_BAABYE010000001.1"/>
</dbReference>
<dbReference type="AlphaFoldDB" id="A0A396B9T8"/>
<dbReference type="EMBL" id="WDAY01000018">
    <property type="protein sequence ID" value="KAB6560965.1"/>
    <property type="molecule type" value="Genomic_DNA"/>
</dbReference>
<accession>A0A396B9T8</accession>
<evidence type="ECO:0000313" key="19">
    <source>
        <dbReference type="Proteomes" id="UP000462015"/>
    </source>
</evidence>